<dbReference type="EMBL" id="CAEKDK010000007">
    <property type="protein sequence ID" value="CAB4288070.1"/>
    <property type="molecule type" value="Genomic_DNA"/>
</dbReference>
<dbReference type="InterPro" id="IPR031127">
    <property type="entry name" value="E3_UB_ligase_RBR"/>
</dbReference>
<dbReference type="GO" id="GO:0008270">
    <property type="term" value="F:zinc ion binding"/>
    <property type="evidence" value="ECO:0007669"/>
    <property type="project" value="UniProtKB-KW"/>
</dbReference>
<dbReference type="SMART" id="SM00647">
    <property type="entry name" value="IBR"/>
    <property type="match status" value="1"/>
</dbReference>
<gene>
    <name evidence="23" type="ORF">CURHAP_LOCUS46156</name>
    <name evidence="24" type="ORF">ORAREDHAP_LOCUS45498</name>
</gene>
<dbReference type="OrthoDB" id="759159at2759"/>
<keyword evidence="11 18" id="KW-0863">Zinc-finger</keyword>
<evidence type="ECO:0000256" key="5">
    <source>
        <dbReference type="ARBA" id="ARBA00004906"/>
    </source>
</evidence>
<dbReference type="InterPro" id="IPR002867">
    <property type="entry name" value="IBR_dom"/>
</dbReference>
<evidence type="ECO:0000256" key="8">
    <source>
        <dbReference type="ARBA" id="ARBA00022679"/>
    </source>
</evidence>
<dbReference type="Pfam" id="PF00010">
    <property type="entry name" value="HLH"/>
    <property type="match status" value="1"/>
</dbReference>
<dbReference type="GO" id="GO:0080147">
    <property type="term" value="P:root hair cell development"/>
    <property type="evidence" value="ECO:0007669"/>
    <property type="project" value="UniProtKB-ARBA"/>
</dbReference>
<evidence type="ECO:0000313" key="25">
    <source>
        <dbReference type="Proteomes" id="UP000507222"/>
    </source>
</evidence>
<protein>
    <recommendedName>
        <fullName evidence="7">RBR-type E3 ubiquitin transferase</fullName>
        <ecNumber evidence="7">2.3.2.31</ecNumber>
    </recommendedName>
</protein>
<dbReference type="InterPro" id="IPR001841">
    <property type="entry name" value="Znf_RING"/>
</dbReference>
<organism evidence="24 26">
    <name type="scientific">Prunus armeniaca</name>
    <name type="common">Apricot</name>
    <name type="synonym">Armeniaca vulgaris</name>
    <dbReference type="NCBI Taxonomy" id="36596"/>
    <lineage>
        <taxon>Eukaryota</taxon>
        <taxon>Viridiplantae</taxon>
        <taxon>Streptophyta</taxon>
        <taxon>Embryophyta</taxon>
        <taxon>Tracheophyta</taxon>
        <taxon>Spermatophyta</taxon>
        <taxon>Magnoliopsida</taxon>
        <taxon>eudicotyledons</taxon>
        <taxon>Gunneridae</taxon>
        <taxon>Pentapetalae</taxon>
        <taxon>rosids</taxon>
        <taxon>fabids</taxon>
        <taxon>Rosales</taxon>
        <taxon>Rosaceae</taxon>
        <taxon>Amygdaloideae</taxon>
        <taxon>Amygdaleae</taxon>
        <taxon>Prunus</taxon>
    </lineage>
</organism>
<dbReference type="InterPro" id="IPR036638">
    <property type="entry name" value="HLH_DNA-bd_sf"/>
</dbReference>
<evidence type="ECO:0000256" key="18">
    <source>
        <dbReference type="PROSITE-ProRule" id="PRU00175"/>
    </source>
</evidence>
<feature type="compositionally biased region" description="Basic and acidic residues" evidence="19">
    <location>
        <begin position="1"/>
        <end position="12"/>
    </location>
</feature>
<dbReference type="InterPro" id="IPR011598">
    <property type="entry name" value="bHLH_dom"/>
</dbReference>
<reference evidence="24 25" key="2">
    <citation type="submission" date="2020-05" db="EMBL/GenBank/DDBJ databases">
        <authorList>
            <person name="Campoy J."/>
            <person name="Schneeberger K."/>
            <person name="Spophaly S."/>
        </authorList>
    </citation>
    <scope>NUCLEOTIDE SEQUENCE [LARGE SCALE GENOMIC DNA]</scope>
    <source>
        <strain evidence="24">PruArmRojPasFocal</strain>
    </source>
</reference>
<keyword evidence="13" id="KW-0862">Zinc</keyword>
<feature type="compositionally biased region" description="Low complexity" evidence="19">
    <location>
        <begin position="840"/>
        <end position="849"/>
    </location>
</feature>
<keyword evidence="15" id="KW-0238">DNA-binding</keyword>
<dbReference type="InterPro" id="IPR013083">
    <property type="entry name" value="Znf_RING/FYVE/PHD"/>
</dbReference>
<feature type="compositionally biased region" description="Polar residues" evidence="19">
    <location>
        <begin position="101"/>
        <end position="111"/>
    </location>
</feature>
<dbReference type="Pfam" id="PF01485">
    <property type="entry name" value="IBR"/>
    <property type="match status" value="2"/>
</dbReference>
<evidence type="ECO:0000256" key="4">
    <source>
        <dbReference type="ARBA" id="ARBA00004123"/>
    </source>
</evidence>
<evidence type="ECO:0000259" key="20">
    <source>
        <dbReference type="PROSITE" id="PS50089"/>
    </source>
</evidence>
<dbReference type="SUPFAM" id="SSF47459">
    <property type="entry name" value="HLH, helix-loop-helix DNA-binding domain"/>
    <property type="match status" value="1"/>
</dbReference>
<comment type="similarity">
    <text evidence="6">Belongs to the RBR family. Ariadne subfamily.</text>
</comment>
<evidence type="ECO:0000256" key="16">
    <source>
        <dbReference type="ARBA" id="ARBA00023163"/>
    </source>
</evidence>
<dbReference type="GO" id="GO:0061630">
    <property type="term" value="F:ubiquitin protein ligase activity"/>
    <property type="evidence" value="ECO:0007669"/>
    <property type="project" value="UniProtKB-EC"/>
</dbReference>
<feature type="domain" description="RING-type" evidence="22">
    <location>
        <begin position="116"/>
        <end position="332"/>
    </location>
</feature>
<dbReference type="Proteomes" id="UP000507222">
    <property type="component" value="Unassembled WGS sequence"/>
</dbReference>
<dbReference type="Gene3D" id="4.10.280.10">
    <property type="entry name" value="Helix-loop-helix DNA-binding domain"/>
    <property type="match status" value="1"/>
</dbReference>
<evidence type="ECO:0000256" key="17">
    <source>
        <dbReference type="ARBA" id="ARBA00023242"/>
    </source>
</evidence>
<evidence type="ECO:0000256" key="9">
    <source>
        <dbReference type="ARBA" id="ARBA00022723"/>
    </source>
</evidence>
<dbReference type="CDD" id="cd22584">
    <property type="entry name" value="Rcat_RBR_unk"/>
    <property type="match status" value="1"/>
</dbReference>
<name>A0A6J5XXP5_PRUAR</name>
<evidence type="ECO:0000313" key="26">
    <source>
        <dbReference type="Proteomes" id="UP000507245"/>
    </source>
</evidence>
<feature type="region of interest" description="Disordered" evidence="19">
    <location>
        <begin position="654"/>
        <end position="678"/>
    </location>
</feature>
<keyword evidence="17" id="KW-0539">Nucleus</keyword>
<dbReference type="InterPro" id="IPR044066">
    <property type="entry name" value="TRIAD_supradom"/>
</dbReference>
<comment type="cofactor">
    <cofactor evidence="2">
        <name>Zn(2+)</name>
        <dbReference type="ChEBI" id="CHEBI:29105"/>
    </cofactor>
</comment>
<comment type="catalytic activity">
    <reaction evidence="1">
        <text>[E2 ubiquitin-conjugating enzyme]-S-ubiquitinyl-L-cysteine + [acceptor protein]-L-lysine = [E2 ubiquitin-conjugating enzyme]-L-cysteine + [acceptor protein]-N(6)-ubiquitinyl-L-lysine.</text>
        <dbReference type="EC" id="2.3.2.31"/>
    </reaction>
</comment>
<feature type="region of interest" description="Disordered" evidence="19">
    <location>
        <begin position="812"/>
        <end position="865"/>
    </location>
</feature>
<dbReference type="CDD" id="cd22582">
    <property type="entry name" value="BRcat_RBR_unk"/>
    <property type="match status" value="1"/>
</dbReference>
<accession>A0A6J5XXP5</accession>
<comment type="pathway">
    <text evidence="5">Protein modification; protein ubiquitination.</text>
</comment>
<dbReference type="EC" id="2.3.2.31" evidence="7"/>
<keyword evidence="9" id="KW-0479">Metal-binding</keyword>
<evidence type="ECO:0000256" key="11">
    <source>
        <dbReference type="ARBA" id="ARBA00022771"/>
    </source>
</evidence>
<dbReference type="GO" id="GO:0016567">
    <property type="term" value="P:protein ubiquitination"/>
    <property type="evidence" value="ECO:0007669"/>
    <property type="project" value="UniProtKB-UniPathway"/>
</dbReference>
<evidence type="ECO:0000313" key="24">
    <source>
        <dbReference type="EMBL" id="CAB4318439.1"/>
    </source>
</evidence>
<evidence type="ECO:0000256" key="3">
    <source>
        <dbReference type="ARBA" id="ARBA00003976"/>
    </source>
</evidence>
<evidence type="ECO:0000256" key="19">
    <source>
        <dbReference type="SAM" id="MobiDB-lite"/>
    </source>
</evidence>
<dbReference type="GO" id="GO:0006355">
    <property type="term" value="P:regulation of DNA-templated transcription"/>
    <property type="evidence" value="ECO:0007669"/>
    <property type="project" value="UniProtKB-ARBA"/>
</dbReference>
<comment type="function">
    <text evidence="3">Might act as an E3 ubiquitin-protein ligase, or as part of E3 complex, which accepts ubiquitin from specific E2 ubiquitin-conjugating enzymes and then transfers it to substrates.</text>
</comment>
<proteinExistence type="inferred from homology"/>
<feature type="region of interest" description="Disordered" evidence="19">
    <location>
        <begin position="92"/>
        <end position="111"/>
    </location>
</feature>
<dbReference type="PROSITE" id="PS50888">
    <property type="entry name" value="BHLH"/>
    <property type="match status" value="1"/>
</dbReference>
<keyword evidence="12" id="KW-0833">Ubl conjugation pathway</keyword>
<feature type="domain" description="BHLH" evidence="21">
    <location>
        <begin position="674"/>
        <end position="723"/>
    </location>
</feature>
<dbReference type="Gene3D" id="3.30.40.10">
    <property type="entry name" value="Zinc/RING finger domain, C3HC4 (zinc finger)"/>
    <property type="match status" value="1"/>
</dbReference>
<evidence type="ECO:0000256" key="15">
    <source>
        <dbReference type="ARBA" id="ARBA00023125"/>
    </source>
</evidence>
<dbReference type="PROSITE" id="PS51873">
    <property type="entry name" value="TRIAD"/>
    <property type="match status" value="1"/>
</dbReference>
<evidence type="ECO:0000256" key="14">
    <source>
        <dbReference type="ARBA" id="ARBA00023015"/>
    </source>
</evidence>
<dbReference type="GO" id="GO:0003677">
    <property type="term" value="F:DNA binding"/>
    <property type="evidence" value="ECO:0007669"/>
    <property type="project" value="UniProtKB-KW"/>
</dbReference>
<dbReference type="AlphaFoldDB" id="A0A6J5XXP5"/>
<dbReference type="SUPFAM" id="SSF57850">
    <property type="entry name" value="RING/U-box"/>
    <property type="match status" value="3"/>
</dbReference>
<keyword evidence="8" id="KW-0808">Transferase</keyword>
<evidence type="ECO:0000256" key="7">
    <source>
        <dbReference type="ARBA" id="ARBA00012251"/>
    </source>
</evidence>
<dbReference type="GO" id="GO:0005634">
    <property type="term" value="C:nucleus"/>
    <property type="evidence" value="ECO:0007669"/>
    <property type="project" value="UniProtKB-SubCell"/>
</dbReference>
<dbReference type="FunFam" id="3.30.40.10:FF:000230">
    <property type="entry name" value="RBR-type E3 ubiquitin transferase"/>
    <property type="match status" value="1"/>
</dbReference>
<keyword evidence="10" id="KW-0677">Repeat</keyword>
<evidence type="ECO:0000313" key="23">
    <source>
        <dbReference type="EMBL" id="CAB4288070.1"/>
    </source>
</evidence>
<keyword evidence="26" id="KW-1185">Reference proteome</keyword>
<reference evidence="26" key="1">
    <citation type="journal article" date="2020" name="Genome Biol.">
        <title>Gamete binning: chromosome-level and haplotype-resolved genome assembly enabled by high-throughput single-cell sequencing of gamete genomes.</title>
        <authorList>
            <person name="Campoy J.A."/>
            <person name="Sun H."/>
            <person name="Goel M."/>
            <person name="Jiao W.-B."/>
            <person name="Folz-Donahue K."/>
            <person name="Wang N."/>
            <person name="Rubio M."/>
            <person name="Liu C."/>
            <person name="Kukat C."/>
            <person name="Ruiz D."/>
            <person name="Huettel B."/>
            <person name="Schneeberger K."/>
        </authorList>
    </citation>
    <scope>NUCLEOTIDE SEQUENCE [LARGE SCALE GENOMIC DNA]</scope>
    <source>
        <strain evidence="26">cv. Rojo Pasion</strain>
    </source>
</reference>
<dbReference type="UniPathway" id="UPA00143"/>
<feature type="region of interest" description="Disordered" evidence="19">
    <location>
        <begin position="1"/>
        <end position="20"/>
    </location>
</feature>
<dbReference type="EMBL" id="CAEKKB010000007">
    <property type="protein sequence ID" value="CAB4318439.1"/>
    <property type="molecule type" value="Genomic_DNA"/>
</dbReference>
<dbReference type="Gene3D" id="1.20.120.1750">
    <property type="match status" value="1"/>
</dbReference>
<evidence type="ECO:0000256" key="2">
    <source>
        <dbReference type="ARBA" id="ARBA00001947"/>
    </source>
</evidence>
<evidence type="ECO:0000256" key="10">
    <source>
        <dbReference type="ARBA" id="ARBA00022737"/>
    </source>
</evidence>
<dbReference type="SMART" id="SM00353">
    <property type="entry name" value="HLH"/>
    <property type="match status" value="1"/>
</dbReference>
<dbReference type="Proteomes" id="UP000507245">
    <property type="component" value="Unassembled WGS sequence"/>
</dbReference>
<evidence type="ECO:0000259" key="22">
    <source>
        <dbReference type="PROSITE" id="PS51873"/>
    </source>
</evidence>
<evidence type="ECO:0000256" key="12">
    <source>
        <dbReference type="ARBA" id="ARBA00022786"/>
    </source>
</evidence>
<dbReference type="FunFam" id="4.10.280.10:FF:000017">
    <property type="entry name" value="Transcription factor bHLH66"/>
    <property type="match status" value="1"/>
</dbReference>
<dbReference type="GO" id="GO:0046983">
    <property type="term" value="F:protein dimerization activity"/>
    <property type="evidence" value="ECO:0007669"/>
    <property type="project" value="InterPro"/>
</dbReference>
<evidence type="ECO:0000256" key="6">
    <source>
        <dbReference type="ARBA" id="ARBA00005884"/>
    </source>
</evidence>
<evidence type="ECO:0000259" key="21">
    <source>
        <dbReference type="PROSITE" id="PS50888"/>
    </source>
</evidence>
<feature type="domain" description="RING-type" evidence="20">
    <location>
        <begin position="120"/>
        <end position="166"/>
    </location>
</feature>
<evidence type="ECO:0000256" key="1">
    <source>
        <dbReference type="ARBA" id="ARBA00001798"/>
    </source>
</evidence>
<keyword evidence="14" id="KW-0805">Transcription regulation</keyword>
<dbReference type="PANTHER" id="PTHR11685">
    <property type="entry name" value="RBR FAMILY RING FINGER AND IBR DOMAIN-CONTAINING"/>
    <property type="match status" value="1"/>
</dbReference>
<evidence type="ECO:0000256" key="13">
    <source>
        <dbReference type="ARBA" id="ARBA00022833"/>
    </source>
</evidence>
<dbReference type="PROSITE" id="PS50089">
    <property type="entry name" value="ZF_RING_2"/>
    <property type="match status" value="1"/>
</dbReference>
<sequence length="865" mass="96280">MRTRKPKMEKTVAHSQSQPQSQIEIVNIEDDDAFCFTPISLKRSADHLEEERGLQSIKAGNFIDLSDETLDFYDDDDELRILRFKPSNTPFGKRTKPFTGPSVTEAGQSSNSKENPSFVCEICVETKPGNQLFAVENCSHGYCTDCTVNYVASKLQENITNIRCPVPDCKGLLEAEYCRPILPPEVFDRWGSVLCESVILGSEKFYCPYKDCSAMLIDDGKEVIKQSQCLNCWRMFCAQCKVPWHEEIECEEFQKLNKDEREKEAVMLKNLAQQKQWRRCPNCKFYVEKSEGCMFMMCRCKTAFCYRCDASGVSMLPILSTAQPFQKVTMVALAGSDLIHEGQYRPSTEYGLCCFLQDLSGISETHFIIDLESADFLRLYWKHDSKFMYRKVFKLIVCPFFMNFSSSSWSDVDVKERSSWGCCECGPPNEMLLNSAGVDEDDNNSSPTYLTNSNHSMESLAAQDASSIVHDLESDAQDDGKHFKPNLSNGKVDRSFKVENPGLQYDVDIVTPCSLASLEQLPLNGNMVRTSLSGIEPENVVCNNREPSIFERFNGDFETLSSISQLWPLQSYEGVPSSLSPGMGQHRMCSFGLKGEYGDNGTYAMANDPNNLAALVTTEGKQDLQNYPLPSFASGPQITMTMSGLQSLQQATSTTPSAECTGTGKPRMRARRGQATDPHSIAERLRREKIAERMKNLQELVPNSNRTDKASMLDEIIEYVKFLQLQIKVLSMSRVGAAGAVVPLITDTQQAKGANGSSLLPSVGQVTDISFNEIALEQVVRLMESDVTKAMQHLQSKGLCLMPIALADAISTEKKSSSSPAPASDDWKKTGFNDSGLVQNNSSSSSNSSLPEVKQEAENHSFAAR</sequence>
<comment type="subcellular location">
    <subcellularLocation>
        <location evidence="4">Nucleus</location>
    </subcellularLocation>
</comment>
<keyword evidence="16" id="KW-0804">Transcription</keyword>